<organism evidence="7 8">
    <name type="scientific">Myxococcus xanthus (strain DK1622)</name>
    <dbReference type="NCBI Taxonomy" id="246197"/>
    <lineage>
        <taxon>Bacteria</taxon>
        <taxon>Pseudomonadati</taxon>
        <taxon>Myxococcota</taxon>
        <taxon>Myxococcia</taxon>
        <taxon>Myxococcales</taxon>
        <taxon>Cystobacterineae</taxon>
        <taxon>Myxococcaceae</taxon>
        <taxon>Myxococcus</taxon>
    </lineage>
</organism>
<keyword evidence="3" id="KW-1003">Cell membrane</keyword>
<evidence type="ECO:0000256" key="2">
    <source>
        <dbReference type="ARBA" id="ARBA00006679"/>
    </source>
</evidence>
<dbReference type="InterPro" id="IPR051907">
    <property type="entry name" value="DoxX-like_oxidoreductase"/>
</dbReference>
<dbReference type="InterPro" id="IPR032808">
    <property type="entry name" value="DoxX"/>
</dbReference>
<dbReference type="PANTHER" id="PTHR33452:SF1">
    <property type="entry name" value="INNER MEMBRANE PROTEIN YPHA-RELATED"/>
    <property type="match status" value="1"/>
</dbReference>
<evidence type="ECO:0000256" key="4">
    <source>
        <dbReference type="ARBA" id="ARBA00022692"/>
    </source>
</evidence>
<dbReference type="OrthoDB" id="346004at2"/>
<evidence type="ECO:0000256" key="1">
    <source>
        <dbReference type="ARBA" id="ARBA00004651"/>
    </source>
</evidence>
<evidence type="ECO:0000256" key="5">
    <source>
        <dbReference type="ARBA" id="ARBA00022989"/>
    </source>
</evidence>
<proteinExistence type="inferred from homology"/>
<evidence type="ECO:0000256" key="6">
    <source>
        <dbReference type="ARBA" id="ARBA00023136"/>
    </source>
</evidence>
<dbReference type="AlphaFoldDB" id="Q1DGC8"/>
<dbReference type="Pfam" id="PF07681">
    <property type="entry name" value="DoxX"/>
    <property type="match status" value="1"/>
</dbReference>
<comment type="subcellular location">
    <subcellularLocation>
        <location evidence="1">Cell membrane</location>
        <topology evidence="1">Multi-pass membrane protein</topology>
    </subcellularLocation>
</comment>
<keyword evidence="4" id="KW-0812">Transmembrane</keyword>
<dbReference type="GO" id="GO:0005886">
    <property type="term" value="C:plasma membrane"/>
    <property type="evidence" value="ECO:0007669"/>
    <property type="project" value="UniProtKB-SubCell"/>
</dbReference>
<sequence>MPDPTYPGFRQRPRPIQGVAGMNVATLTEQPSILKAAALLPPRLSLGSTMVVHGVSKLRAEGTAQHADLFEQLGFKPGKPWVIATGVVELLSGVSSILGIATRPAALAILVTQAIAVAKVHGSKGFDITKGGFEFNLALGAIALGLLLRGPGPLSVHSAIERRVKRKELRRLRFLPRQRRRSVLLDVLG</sequence>
<dbReference type="eggNOG" id="COG2259">
    <property type="taxonomic scope" value="Bacteria"/>
</dbReference>
<protein>
    <submittedName>
        <fullName evidence="7">DoxD-like family protein</fullName>
    </submittedName>
</protein>
<dbReference type="EMBL" id="CP000113">
    <property type="protein sequence ID" value="ABF92697.1"/>
    <property type="molecule type" value="Genomic_DNA"/>
</dbReference>
<comment type="similarity">
    <text evidence="2">Belongs to the DoxX family.</text>
</comment>
<evidence type="ECO:0000313" key="8">
    <source>
        <dbReference type="Proteomes" id="UP000002402"/>
    </source>
</evidence>
<evidence type="ECO:0000256" key="3">
    <source>
        <dbReference type="ARBA" id="ARBA00022475"/>
    </source>
</evidence>
<keyword evidence="6" id="KW-0472">Membrane</keyword>
<dbReference type="HOGENOM" id="CLU_058421_3_4_7"/>
<accession>Q1DGC8</accession>
<reference evidence="7 8" key="1">
    <citation type="journal article" date="2006" name="Proc. Natl. Acad. Sci. U.S.A.">
        <title>Evolution of sensory complexity recorded in a myxobacterial genome.</title>
        <authorList>
            <person name="Goldman B.S."/>
            <person name="Nierman W.C."/>
            <person name="Kaiser D."/>
            <person name="Slater S.C."/>
            <person name="Durkin A.S."/>
            <person name="Eisen J.A."/>
            <person name="Ronning C.M."/>
            <person name="Barbazuk W.B."/>
            <person name="Blanchard M."/>
            <person name="Field C."/>
            <person name="Halling C."/>
            <person name="Hinkle G."/>
            <person name="Iartchuk O."/>
            <person name="Kim H.S."/>
            <person name="Mackenzie C."/>
            <person name="Madupu R."/>
            <person name="Miller N."/>
            <person name="Shvartsbeyn A."/>
            <person name="Sullivan S.A."/>
            <person name="Vaudin M."/>
            <person name="Wiegand R."/>
            <person name="Kaplan H.B."/>
        </authorList>
    </citation>
    <scope>NUCLEOTIDE SEQUENCE [LARGE SCALE GENOMIC DNA]</scope>
    <source>
        <strain evidence="8">DK1622</strain>
    </source>
</reference>
<name>Q1DGC8_MYXXD</name>
<keyword evidence="5" id="KW-1133">Transmembrane helix</keyword>
<dbReference type="EnsemblBacteria" id="ABF92697">
    <property type="protein sequence ID" value="ABF92697"/>
    <property type="gene ID" value="MXAN_0012"/>
</dbReference>
<dbReference type="PANTHER" id="PTHR33452">
    <property type="entry name" value="OXIDOREDUCTASE CATD-RELATED"/>
    <property type="match status" value="1"/>
</dbReference>
<dbReference type="STRING" id="246197.MXAN_0012"/>
<dbReference type="KEGG" id="mxa:MXAN_0012"/>
<gene>
    <name evidence="7" type="ordered locus">MXAN_0012</name>
</gene>
<keyword evidence="8" id="KW-1185">Reference proteome</keyword>
<dbReference type="Proteomes" id="UP000002402">
    <property type="component" value="Chromosome"/>
</dbReference>
<evidence type="ECO:0000313" key="7">
    <source>
        <dbReference type="EMBL" id="ABF92697.1"/>
    </source>
</evidence>